<accession>A0A0V0Y5H4</accession>
<proteinExistence type="predicted"/>
<protein>
    <submittedName>
        <fullName evidence="1">Uncharacterized protein</fullName>
    </submittedName>
</protein>
<evidence type="ECO:0000313" key="1">
    <source>
        <dbReference type="EMBL" id="KRX95700.1"/>
    </source>
</evidence>
<organism evidence="1 2">
    <name type="scientific">Trichinella pseudospiralis</name>
    <name type="common">Parasitic roundworm</name>
    <dbReference type="NCBI Taxonomy" id="6337"/>
    <lineage>
        <taxon>Eukaryota</taxon>
        <taxon>Metazoa</taxon>
        <taxon>Ecdysozoa</taxon>
        <taxon>Nematoda</taxon>
        <taxon>Enoplea</taxon>
        <taxon>Dorylaimia</taxon>
        <taxon>Trichinellida</taxon>
        <taxon>Trichinellidae</taxon>
        <taxon>Trichinella</taxon>
    </lineage>
</organism>
<name>A0A0V0Y5H4_TRIPS</name>
<dbReference type="EMBL" id="JYDU01000052">
    <property type="protein sequence ID" value="KRX95700.1"/>
    <property type="molecule type" value="Genomic_DNA"/>
</dbReference>
<reference evidence="1 2" key="1">
    <citation type="submission" date="2015-01" db="EMBL/GenBank/DDBJ databases">
        <title>Evolution of Trichinella species and genotypes.</title>
        <authorList>
            <person name="Korhonen P.K."/>
            <person name="Edoardo P."/>
            <person name="Giuseppe L.R."/>
            <person name="Gasser R.B."/>
        </authorList>
    </citation>
    <scope>NUCLEOTIDE SEQUENCE [LARGE SCALE GENOMIC DNA]</scope>
    <source>
        <strain evidence="1">ISS141</strain>
    </source>
</reference>
<evidence type="ECO:0000313" key="2">
    <source>
        <dbReference type="Proteomes" id="UP000054815"/>
    </source>
</evidence>
<dbReference type="AlphaFoldDB" id="A0A0V0Y5H4"/>
<sequence length="94" mass="10697">MATSALRRVLWVCIETCISVCDVRLSTVGSDRRRRLDIWAPPSWSRAENLSAFLTKLTGLLHSRKRCFTERSPHVSVQELQDCHADHCPSVDMS</sequence>
<gene>
    <name evidence="1" type="ORF">T4E_539</name>
</gene>
<dbReference type="Proteomes" id="UP000054815">
    <property type="component" value="Unassembled WGS sequence"/>
</dbReference>
<comment type="caution">
    <text evidence="1">The sequence shown here is derived from an EMBL/GenBank/DDBJ whole genome shotgun (WGS) entry which is preliminary data.</text>
</comment>